<evidence type="ECO:0000256" key="4">
    <source>
        <dbReference type="ARBA" id="ARBA00023002"/>
    </source>
</evidence>
<evidence type="ECO:0000259" key="5">
    <source>
        <dbReference type="Pfam" id="PF07992"/>
    </source>
</evidence>
<feature type="domain" description="Reductase C-terminal" evidence="6">
    <location>
        <begin position="320"/>
        <end position="394"/>
    </location>
</feature>
<accession>A0A051TUK5</accession>
<keyword evidence="8" id="KW-1185">Reference proteome</keyword>
<gene>
    <name evidence="7" type="ORF">K875_03404</name>
</gene>
<dbReference type="Proteomes" id="UP000025947">
    <property type="component" value="Unassembled WGS sequence"/>
</dbReference>
<keyword evidence="4" id="KW-0560">Oxidoreductase</keyword>
<evidence type="ECO:0000259" key="6">
    <source>
        <dbReference type="Pfam" id="PF14759"/>
    </source>
</evidence>
<evidence type="ECO:0000256" key="3">
    <source>
        <dbReference type="ARBA" id="ARBA00022827"/>
    </source>
</evidence>
<dbReference type="InterPro" id="IPR036188">
    <property type="entry name" value="FAD/NAD-bd_sf"/>
</dbReference>
<dbReference type="RefSeq" id="WP_011560602.1">
    <property type="nucleotide sequence ID" value="NZ_KK328284.1"/>
</dbReference>
<reference evidence="7 8" key="1">
    <citation type="submission" date="2014-04" db="EMBL/GenBank/DDBJ databases">
        <title>The Genome Sequence of Mycobacterium tuberculosis TKK-01-0051.</title>
        <authorList>
            <consortium name="The Broad Institute Genomics Platform"/>
            <consortium name="The Broad Institute Genome Sequencing Center for Infectious Disease"/>
            <person name="Earl A.M."/>
            <person name="Cohen K."/>
            <person name="Pym A."/>
            <person name="Bishai W."/>
            <person name="Maharaj K."/>
            <person name="Desjardins C."/>
            <person name="Abeel T."/>
            <person name="Young S."/>
            <person name="Zeng Q."/>
            <person name="Gargeya S."/>
            <person name="Abouelleil A."/>
            <person name="Alvarado L."/>
            <person name="Chapman S.B."/>
            <person name="Gainer-Dewar J."/>
            <person name="Goldberg J."/>
            <person name="Griggs A."/>
            <person name="Gujja S."/>
            <person name="Hansen M."/>
            <person name="Howarth C."/>
            <person name="Imamovic A."/>
            <person name="Larimer J."/>
            <person name="Murphy C."/>
            <person name="Naylor J."/>
            <person name="Pearson M."/>
            <person name="Poon T.W."/>
            <person name="Priest M."/>
            <person name="Roberts A."/>
            <person name="Saif S."/>
            <person name="Shea T."/>
            <person name="Sykes S."/>
            <person name="Wortman J."/>
            <person name="Nusbaum C."/>
            <person name="Birren B."/>
        </authorList>
    </citation>
    <scope>NUCLEOTIDE SEQUENCE [LARGE SCALE GENOMIC DNA]</scope>
    <source>
        <strain evidence="7 8">TKK-01-0051</strain>
    </source>
</reference>
<dbReference type="GO" id="GO:0005737">
    <property type="term" value="C:cytoplasm"/>
    <property type="evidence" value="ECO:0007669"/>
    <property type="project" value="TreeGrafter"/>
</dbReference>
<comment type="caution">
    <text evidence="7">The sequence shown here is derived from an EMBL/GenBank/DDBJ whole genome shotgun (WGS) entry which is preliminary data.</text>
</comment>
<organism evidence="7 8">
    <name type="scientific">Mycobacterium [tuberculosis] TKK-01-0051</name>
    <dbReference type="NCBI Taxonomy" id="1324261"/>
    <lineage>
        <taxon>Bacteria</taxon>
        <taxon>Bacillati</taxon>
        <taxon>Actinomycetota</taxon>
        <taxon>Actinomycetes</taxon>
        <taxon>Mycobacteriales</taxon>
        <taxon>Mycobacteriaceae</taxon>
        <taxon>Mycobacterium</taxon>
        <taxon>Mycobacterium avium complex (MAC)</taxon>
    </lineage>
</organism>
<dbReference type="Pfam" id="PF14759">
    <property type="entry name" value="Reductase_C"/>
    <property type="match status" value="1"/>
</dbReference>
<dbReference type="SUPFAM" id="SSF51905">
    <property type="entry name" value="FAD/NAD(P)-binding domain"/>
    <property type="match status" value="2"/>
</dbReference>
<evidence type="ECO:0000256" key="1">
    <source>
        <dbReference type="ARBA" id="ARBA00001974"/>
    </source>
</evidence>
<evidence type="ECO:0008006" key="9">
    <source>
        <dbReference type="Google" id="ProtNLM"/>
    </source>
</evidence>
<evidence type="ECO:0000313" key="7">
    <source>
        <dbReference type="EMBL" id="KBZ60460.1"/>
    </source>
</evidence>
<dbReference type="InterPro" id="IPR050446">
    <property type="entry name" value="FAD-oxidoreductase/Apoptosis"/>
</dbReference>
<name>A0A051TUK5_9MYCO</name>
<keyword evidence="2" id="KW-0285">Flavoprotein</keyword>
<proteinExistence type="predicted"/>
<dbReference type="GeneID" id="45764397"/>
<dbReference type="EMBL" id="JLXW01000010">
    <property type="protein sequence ID" value="KBZ60460.1"/>
    <property type="molecule type" value="Genomic_DNA"/>
</dbReference>
<dbReference type="PRINTS" id="PR00368">
    <property type="entry name" value="FADPNR"/>
</dbReference>
<sequence>MTPERAVIVGASHAGAQLAANLRREGWSGEVVLIGDEGGLPYHRPPLSKGYLAGKNGLDDLLIRGADFYEKQHIRLLNATVEAIHRSAKRVSLSTGDTLTYTKLALCTGARARRLPTPGVDLPGIHYLRTAADVELIRAAATPGRRVVIVGGGYIGLETAASLCSLGMNVTVLEATERVLERVTAPEVSAFYTRIHNGEGVEIRTHALVEAFSGNGRVQEVVLAGGEPIPADLVIVGVGVVPNTELASAAGLSVDNGIVIDDQARTSDPDIVAAGDCTSHTMARYGSRIRLESVSSAGEQAKIAAATICGKHSAIAALPWFWSDQYDLKLQIAGLNTGYDEVVFSGDPSRDRDFSCFYFRDRELIAADCVNRPRDFMFSKRAISQQLRVDRSELLAGSI</sequence>
<keyword evidence="3" id="KW-0274">FAD</keyword>
<dbReference type="PATRIC" id="fig|1324261.3.peg.3444"/>
<evidence type="ECO:0000313" key="8">
    <source>
        <dbReference type="Proteomes" id="UP000025947"/>
    </source>
</evidence>
<dbReference type="AlphaFoldDB" id="A0A051TUK5"/>
<comment type="cofactor">
    <cofactor evidence="1">
        <name>FAD</name>
        <dbReference type="ChEBI" id="CHEBI:57692"/>
    </cofactor>
</comment>
<dbReference type="InterPro" id="IPR028202">
    <property type="entry name" value="Reductase_C"/>
</dbReference>
<dbReference type="HOGENOM" id="CLU_003291_4_0_11"/>
<protein>
    <recommendedName>
        <fullName evidence="9">Ferredoxin reductase</fullName>
    </recommendedName>
</protein>
<dbReference type="GO" id="GO:0016651">
    <property type="term" value="F:oxidoreductase activity, acting on NAD(P)H"/>
    <property type="evidence" value="ECO:0007669"/>
    <property type="project" value="TreeGrafter"/>
</dbReference>
<dbReference type="InterPro" id="IPR016156">
    <property type="entry name" value="FAD/NAD-linked_Rdtase_dimer_sf"/>
</dbReference>
<dbReference type="PANTHER" id="PTHR43557">
    <property type="entry name" value="APOPTOSIS-INDUCING FACTOR 1"/>
    <property type="match status" value="1"/>
</dbReference>
<feature type="domain" description="FAD/NAD(P)-binding" evidence="5">
    <location>
        <begin position="6"/>
        <end position="300"/>
    </location>
</feature>
<dbReference type="PANTHER" id="PTHR43557:SF2">
    <property type="entry name" value="RIESKE DOMAIN-CONTAINING PROTEIN-RELATED"/>
    <property type="match status" value="1"/>
</dbReference>
<dbReference type="Gene3D" id="3.50.50.60">
    <property type="entry name" value="FAD/NAD(P)-binding domain"/>
    <property type="match status" value="2"/>
</dbReference>
<dbReference type="PRINTS" id="PR00411">
    <property type="entry name" value="PNDRDTASEI"/>
</dbReference>
<dbReference type="Gene3D" id="3.30.390.30">
    <property type="match status" value="1"/>
</dbReference>
<dbReference type="InterPro" id="IPR023753">
    <property type="entry name" value="FAD/NAD-binding_dom"/>
</dbReference>
<evidence type="ECO:0000256" key="2">
    <source>
        <dbReference type="ARBA" id="ARBA00022630"/>
    </source>
</evidence>
<dbReference type="SUPFAM" id="SSF55424">
    <property type="entry name" value="FAD/NAD-linked reductases, dimerisation (C-terminal) domain"/>
    <property type="match status" value="1"/>
</dbReference>
<dbReference type="Pfam" id="PF07992">
    <property type="entry name" value="Pyr_redox_2"/>
    <property type="match status" value="1"/>
</dbReference>